<dbReference type="Proteomes" id="UP001305779">
    <property type="component" value="Unassembled WGS sequence"/>
</dbReference>
<keyword evidence="2" id="KW-1185">Reference proteome</keyword>
<organism evidence="1 2">
    <name type="scientific">Zasmidium cellare</name>
    <name type="common">Wine cellar mold</name>
    <name type="synonym">Racodium cellare</name>
    <dbReference type="NCBI Taxonomy" id="395010"/>
    <lineage>
        <taxon>Eukaryota</taxon>
        <taxon>Fungi</taxon>
        <taxon>Dikarya</taxon>
        <taxon>Ascomycota</taxon>
        <taxon>Pezizomycotina</taxon>
        <taxon>Dothideomycetes</taxon>
        <taxon>Dothideomycetidae</taxon>
        <taxon>Mycosphaerellales</taxon>
        <taxon>Mycosphaerellaceae</taxon>
        <taxon>Zasmidium</taxon>
    </lineage>
</organism>
<reference evidence="1 2" key="1">
    <citation type="journal article" date="2023" name="G3 (Bethesda)">
        <title>A chromosome-level genome assembly of Zasmidium syzygii isolated from banana leaves.</title>
        <authorList>
            <person name="van Westerhoven A.C."/>
            <person name="Mehrabi R."/>
            <person name="Talebi R."/>
            <person name="Steentjes M.B.F."/>
            <person name="Corcolon B."/>
            <person name="Chong P.A."/>
            <person name="Kema G.H.J."/>
            <person name="Seidl M.F."/>
        </authorList>
    </citation>
    <scope>NUCLEOTIDE SEQUENCE [LARGE SCALE GENOMIC DNA]</scope>
    <source>
        <strain evidence="1 2">P124</strain>
    </source>
</reference>
<name>A0ABR0E0W7_ZASCE</name>
<comment type="caution">
    <text evidence="1">The sequence shown here is derived from an EMBL/GenBank/DDBJ whole genome shotgun (WGS) entry which is preliminary data.</text>
</comment>
<dbReference type="SUPFAM" id="SSF54427">
    <property type="entry name" value="NTF2-like"/>
    <property type="match status" value="1"/>
</dbReference>
<evidence type="ECO:0000313" key="2">
    <source>
        <dbReference type="Proteomes" id="UP001305779"/>
    </source>
</evidence>
<dbReference type="Gene3D" id="3.10.450.50">
    <property type="match status" value="1"/>
</dbReference>
<sequence>MERLLAQDAVQRLMISFNQAEDQLDFKLLQSCFLEGQKFTLDLSEHLPGTSARQLTAEDFWQEVKSSIPGFTATHHQLGPIQFDFRDDKFTKACKIKDLSSWQPNPDVLRFRRAFAQSTIVLQKERRRKSPTEDSKPFKRPKYVRAAWEQIVVEIQHSELAAKERKIEGSMSKLMEDAPSDWREDPQWNHKFEQRAERLAADLEVVQTRRDLFDEMTAVQDMVHQTRFRFSMDDAAPHVFRTTTAFDNAWFAELRALKLHVIAPLSDVGILRKFWRCLSMILKTLPYAIIRPIGALAKMAHQKNDARRSEKNDEKR</sequence>
<protein>
    <submittedName>
        <fullName evidence="1">Uncharacterized protein</fullName>
    </submittedName>
</protein>
<accession>A0ABR0E0W7</accession>
<proteinExistence type="predicted"/>
<dbReference type="InterPro" id="IPR032710">
    <property type="entry name" value="NTF2-like_dom_sf"/>
</dbReference>
<dbReference type="EMBL" id="JAXOVC010000012">
    <property type="protein sequence ID" value="KAK4495060.1"/>
    <property type="molecule type" value="Genomic_DNA"/>
</dbReference>
<evidence type="ECO:0000313" key="1">
    <source>
        <dbReference type="EMBL" id="KAK4495060.1"/>
    </source>
</evidence>
<gene>
    <name evidence="1" type="ORF">PRZ48_013387</name>
</gene>